<keyword evidence="1" id="KW-0449">Lipoprotein</keyword>
<dbReference type="NCBIfam" id="TIGR03511">
    <property type="entry name" value="GldH_lipo"/>
    <property type="match status" value="1"/>
</dbReference>
<accession>A0A383TWR5</accession>
<dbReference type="AlphaFoldDB" id="A0A383TWR5"/>
<protein>
    <submittedName>
        <fullName evidence="1">Gliding motility lipoprotein gldH</fullName>
    </submittedName>
</protein>
<evidence type="ECO:0000313" key="1">
    <source>
        <dbReference type="EMBL" id="SZD71233.1"/>
    </source>
</evidence>
<dbReference type="EMBL" id="UNSC01000001">
    <property type="protein sequence ID" value="SZD71233.1"/>
    <property type="molecule type" value="Genomic_DNA"/>
</dbReference>
<evidence type="ECO:0000313" key="2">
    <source>
        <dbReference type="Proteomes" id="UP000262142"/>
    </source>
</evidence>
<keyword evidence="2" id="KW-1185">Reference proteome</keyword>
<gene>
    <name evidence="1" type="primary">gldH</name>
    <name evidence="1" type="ORF">SAMEA104719789_00328</name>
</gene>
<dbReference type="RefSeq" id="WP_119057276.1">
    <property type="nucleotide sequence ID" value="NZ_UNSC01000001.1"/>
</dbReference>
<name>A0A383TWR5_9FLAO</name>
<sequence>MRTKKLIFIIFVFCFFSCQSCEEKENFYKNSKNINSEWMLNDTVKFEFLGNQMRNQYNIFFILRNNNEYPYRNIYLLTKLKTPKGEEKIDTLEYQLAKASGEWLGDGMGAVKQNKLVYKSSIALRDSGDYQIQITHGMRDEKLKGIEGVSLLIDEIKNDK</sequence>
<dbReference type="InterPro" id="IPR020018">
    <property type="entry name" value="Motility-assoc_lipoprot_GldH"/>
</dbReference>
<organism evidence="1 2">
    <name type="scientific">Candidatus Ornithobacterium hominis</name>
    <dbReference type="NCBI Taxonomy" id="2497989"/>
    <lineage>
        <taxon>Bacteria</taxon>
        <taxon>Pseudomonadati</taxon>
        <taxon>Bacteroidota</taxon>
        <taxon>Flavobacteriia</taxon>
        <taxon>Flavobacteriales</taxon>
        <taxon>Weeksellaceae</taxon>
        <taxon>Ornithobacterium</taxon>
    </lineage>
</organism>
<dbReference type="Pfam" id="PF14109">
    <property type="entry name" value="GldH_lipo"/>
    <property type="match status" value="1"/>
</dbReference>
<reference evidence="1 2" key="1">
    <citation type="submission" date="2018-09" db="EMBL/GenBank/DDBJ databases">
        <authorList>
            <consortium name="Pathogen Informatics"/>
        </authorList>
    </citation>
    <scope>NUCLEOTIDE SEQUENCE [LARGE SCALE GENOMIC DNA]</scope>
    <source>
        <strain evidence="1 2">OH-22767</strain>
    </source>
</reference>
<dbReference type="OrthoDB" id="982482at2"/>
<dbReference type="Proteomes" id="UP000262142">
    <property type="component" value="Unassembled WGS sequence"/>
</dbReference>
<proteinExistence type="predicted"/>